<sequence length="171" mass="19756">MAIKIRKVTVADLSTLKEISIKTFTDTFGKQNTAKNLHDYLEESYNDGQLKQELENDDSAFYFIFVDHQLAGYLKVNSDNAQSESMGENHFEVERIYILPAFKHFGLGKQLINYAIKLAKVANKQVIWLGVWERNFAAQGFYNHLGFQRISEHSFYMGTDPQTDYILEKSI</sequence>
<dbReference type="Gene3D" id="3.40.630.30">
    <property type="match status" value="1"/>
</dbReference>
<feature type="domain" description="N-acetyltransferase" evidence="3">
    <location>
        <begin position="3"/>
        <end position="171"/>
    </location>
</feature>
<dbReference type="PANTHER" id="PTHR42919:SF8">
    <property type="entry name" value="N-ALPHA-ACETYLTRANSFERASE 50"/>
    <property type="match status" value="1"/>
</dbReference>
<evidence type="ECO:0000259" key="3">
    <source>
        <dbReference type="PROSITE" id="PS51186"/>
    </source>
</evidence>
<dbReference type="STRING" id="1122149.FD44_GL001492"/>
<dbReference type="InterPro" id="IPR000182">
    <property type="entry name" value="GNAT_dom"/>
</dbReference>
<accession>A0A4R5NLA8</accession>
<keyword evidence="2" id="KW-0012">Acyltransferase</keyword>
<keyword evidence="5" id="KW-1185">Reference proteome</keyword>
<evidence type="ECO:0000256" key="2">
    <source>
        <dbReference type="ARBA" id="ARBA00023315"/>
    </source>
</evidence>
<gene>
    <name evidence="4" type="ORF">C5L31_000333</name>
</gene>
<dbReference type="Proteomes" id="UP000294854">
    <property type="component" value="Unassembled WGS sequence"/>
</dbReference>
<organism evidence="4 5">
    <name type="scientific">Secundilactobacillus malefermentans</name>
    <dbReference type="NCBI Taxonomy" id="176292"/>
    <lineage>
        <taxon>Bacteria</taxon>
        <taxon>Bacillati</taxon>
        <taxon>Bacillota</taxon>
        <taxon>Bacilli</taxon>
        <taxon>Lactobacillales</taxon>
        <taxon>Lactobacillaceae</taxon>
        <taxon>Secundilactobacillus</taxon>
    </lineage>
</organism>
<dbReference type="PANTHER" id="PTHR42919">
    <property type="entry name" value="N-ALPHA-ACETYLTRANSFERASE"/>
    <property type="match status" value="1"/>
</dbReference>
<keyword evidence="1" id="KW-0808">Transferase</keyword>
<evidence type="ECO:0000313" key="4">
    <source>
        <dbReference type="EMBL" id="TDG75459.1"/>
    </source>
</evidence>
<dbReference type="EMBL" id="PUFO01000066">
    <property type="protein sequence ID" value="TDG75459.1"/>
    <property type="molecule type" value="Genomic_DNA"/>
</dbReference>
<dbReference type="Pfam" id="PF00583">
    <property type="entry name" value="Acetyltransf_1"/>
    <property type="match status" value="1"/>
</dbReference>
<evidence type="ECO:0000313" key="5">
    <source>
        <dbReference type="Proteomes" id="UP000294854"/>
    </source>
</evidence>
<dbReference type="InterPro" id="IPR051556">
    <property type="entry name" value="N-term/lysine_N-AcTrnsfr"/>
</dbReference>
<dbReference type="OrthoDB" id="7205533at2"/>
<dbReference type="PROSITE" id="PS51186">
    <property type="entry name" value="GNAT"/>
    <property type="match status" value="1"/>
</dbReference>
<name>A0A4R5NLA8_9LACO</name>
<dbReference type="RefSeq" id="WP_010620215.1">
    <property type="nucleotide sequence ID" value="NZ_CP042371.1"/>
</dbReference>
<protein>
    <recommendedName>
        <fullName evidence="3">N-acetyltransferase domain-containing protein</fullName>
    </recommendedName>
</protein>
<reference evidence="4 5" key="1">
    <citation type="journal article" date="2019" name="Appl. Microbiol. Biotechnol.">
        <title>Uncovering carbohydrate metabolism through a genotype-phenotype association study of 56 lactic acid bacteria genomes.</title>
        <authorList>
            <person name="Buron-Moles G."/>
            <person name="Chailyan A."/>
            <person name="Dolejs I."/>
            <person name="Forster J."/>
            <person name="Miks M.H."/>
        </authorList>
    </citation>
    <scope>NUCLEOTIDE SEQUENCE [LARGE SCALE GENOMIC DNA]</scope>
    <source>
        <strain evidence="4 5">ATCC 49373</strain>
    </source>
</reference>
<dbReference type="CDD" id="cd04301">
    <property type="entry name" value="NAT_SF"/>
    <property type="match status" value="1"/>
</dbReference>
<dbReference type="GO" id="GO:0016747">
    <property type="term" value="F:acyltransferase activity, transferring groups other than amino-acyl groups"/>
    <property type="evidence" value="ECO:0007669"/>
    <property type="project" value="InterPro"/>
</dbReference>
<dbReference type="AlphaFoldDB" id="A0A4R5NLA8"/>
<evidence type="ECO:0000256" key="1">
    <source>
        <dbReference type="ARBA" id="ARBA00022679"/>
    </source>
</evidence>
<dbReference type="InterPro" id="IPR016181">
    <property type="entry name" value="Acyl_CoA_acyltransferase"/>
</dbReference>
<dbReference type="SUPFAM" id="SSF55729">
    <property type="entry name" value="Acyl-CoA N-acyltransferases (Nat)"/>
    <property type="match status" value="1"/>
</dbReference>
<comment type="caution">
    <text evidence="4">The sequence shown here is derived from an EMBL/GenBank/DDBJ whole genome shotgun (WGS) entry which is preliminary data.</text>
</comment>
<proteinExistence type="predicted"/>